<evidence type="ECO:0000313" key="4">
    <source>
        <dbReference type="Proteomes" id="UP001057375"/>
    </source>
</evidence>
<dbReference type="EMBL" id="BQXS01000188">
    <property type="protein sequence ID" value="GKT28209.1"/>
    <property type="molecule type" value="Genomic_DNA"/>
</dbReference>
<organism evidence="3 4">
    <name type="scientific">Aduncisulcus paluster</name>
    <dbReference type="NCBI Taxonomy" id="2918883"/>
    <lineage>
        <taxon>Eukaryota</taxon>
        <taxon>Metamonada</taxon>
        <taxon>Carpediemonas-like organisms</taxon>
        <taxon>Aduncisulcus</taxon>
    </lineage>
</organism>
<evidence type="ECO:0000256" key="1">
    <source>
        <dbReference type="SAM" id="MobiDB-lite"/>
    </source>
</evidence>
<feature type="compositionally biased region" description="Polar residues" evidence="1">
    <location>
        <begin position="117"/>
        <end position="134"/>
    </location>
</feature>
<dbReference type="Proteomes" id="UP001057375">
    <property type="component" value="Unassembled WGS sequence"/>
</dbReference>
<dbReference type="Pfam" id="PF00240">
    <property type="entry name" value="ubiquitin"/>
    <property type="match status" value="1"/>
</dbReference>
<reference evidence="3" key="1">
    <citation type="submission" date="2022-03" db="EMBL/GenBank/DDBJ databases">
        <title>Draft genome sequence of Aduncisulcus paluster, a free-living microaerophilic Fornicata.</title>
        <authorList>
            <person name="Yuyama I."/>
            <person name="Kume K."/>
            <person name="Tamura T."/>
            <person name="Inagaki Y."/>
            <person name="Hashimoto T."/>
        </authorList>
    </citation>
    <scope>NUCLEOTIDE SEQUENCE</scope>
    <source>
        <strain evidence="3">NY0171</strain>
    </source>
</reference>
<dbReference type="InterPro" id="IPR029071">
    <property type="entry name" value="Ubiquitin-like_domsf"/>
</dbReference>
<evidence type="ECO:0000313" key="3">
    <source>
        <dbReference type="EMBL" id="GKT28209.1"/>
    </source>
</evidence>
<name>A0ABQ5K6K9_9EUKA</name>
<feature type="domain" description="UBA" evidence="2">
    <location>
        <begin position="137"/>
        <end position="178"/>
    </location>
</feature>
<dbReference type="InterPro" id="IPR000626">
    <property type="entry name" value="Ubiquitin-like_dom"/>
</dbReference>
<gene>
    <name evidence="3" type="ORF">ADUPG1_000506</name>
</gene>
<dbReference type="SUPFAM" id="SSF54236">
    <property type="entry name" value="Ubiquitin-like"/>
    <property type="match status" value="1"/>
</dbReference>
<dbReference type="Gene3D" id="1.10.8.10">
    <property type="entry name" value="DNA helicase RuvA subunit, C-terminal domain"/>
    <property type="match status" value="1"/>
</dbReference>
<feature type="region of interest" description="Disordered" evidence="1">
    <location>
        <begin position="74"/>
        <end position="151"/>
    </location>
</feature>
<accession>A0ABQ5K6K9</accession>
<proteinExistence type="predicted"/>
<dbReference type="InterPro" id="IPR015940">
    <property type="entry name" value="UBA"/>
</dbReference>
<keyword evidence="4" id="KW-1185">Reference proteome</keyword>
<feature type="region of interest" description="Disordered" evidence="1">
    <location>
        <begin position="188"/>
        <end position="208"/>
    </location>
</feature>
<dbReference type="PROSITE" id="PS50030">
    <property type="entry name" value="UBA"/>
    <property type="match status" value="1"/>
</dbReference>
<dbReference type="SMART" id="SM00165">
    <property type="entry name" value="UBA"/>
    <property type="match status" value="2"/>
</dbReference>
<keyword evidence="3" id="KW-0675">Receptor</keyword>
<dbReference type="SUPFAM" id="SSF46934">
    <property type="entry name" value="UBA-like"/>
    <property type="match status" value="1"/>
</dbReference>
<feature type="region of interest" description="Disordered" evidence="1">
    <location>
        <begin position="361"/>
        <end position="383"/>
    </location>
</feature>
<feature type="compositionally biased region" description="Low complexity" evidence="1">
    <location>
        <begin position="188"/>
        <end position="200"/>
    </location>
</feature>
<dbReference type="InterPro" id="IPR009060">
    <property type="entry name" value="UBA-like_sf"/>
</dbReference>
<feature type="compositionally biased region" description="Low complexity" evidence="1">
    <location>
        <begin position="87"/>
        <end position="108"/>
    </location>
</feature>
<protein>
    <submittedName>
        <fullName evidence="3">Ubiquitin receptor RAD23b</fullName>
    </submittedName>
</protein>
<sequence length="383" mass="39011">MDIKKRKFEVDHVESDWTIDRLKQAFLEQNPGLFVESSVQICHKGAILANEKTVTEHGLTEAAPLIVFGRAKKVKKPAPKEPEPKETTIPATPAVTTTQPIDTPAAPQAQPPATTPETGSTTPVATGQRDSPSTPEVADPPGMDTLLSMGFSDKDKNRRALRAARGDISLASQFLCEDHIPEVPAAPMGGMEAPMGGSESTGSDGGASMGGLGGLAGAGGAGGMAGSLQALAALQRLASNPEAIQQLAASTGNAQFIALARENPDLVLRLLAQQVLGGGMGGMGAPMGGMGGAGMGAGMGGAPRAPPPGSVTITREEKEQIENVAAITGVPFRVAASIFVQTGRNPDVAASFILEHKDELVAEDADDSADTGSPAGGSGDGRE</sequence>
<feature type="compositionally biased region" description="Gly residues" evidence="1">
    <location>
        <begin position="374"/>
        <end position="383"/>
    </location>
</feature>
<comment type="caution">
    <text evidence="3">The sequence shown here is derived from an EMBL/GenBank/DDBJ whole genome shotgun (WGS) entry which is preliminary data.</text>
</comment>
<evidence type="ECO:0000259" key="2">
    <source>
        <dbReference type="PROSITE" id="PS50030"/>
    </source>
</evidence>